<proteinExistence type="inferred from homology"/>
<dbReference type="RefSeq" id="WP_084233964.1">
    <property type="nucleotide sequence ID" value="NZ_FWXW01000003.1"/>
</dbReference>
<dbReference type="SUPFAM" id="SSF100950">
    <property type="entry name" value="NagB/RpiA/CoA transferase-like"/>
    <property type="match status" value="2"/>
</dbReference>
<keyword evidence="6" id="KW-1185">Reference proteome</keyword>
<evidence type="ECO:0000256" key="1">
    <source>
        <dbReference type="ARBA" id="ARBA00009632"/>
    </source>
</evidence>
<dbReference type="InterPro" id="IPR037171">
    <property type="entry name" value="NagB/RpiA_transferase-like"/>
</dbReference>
<protein>
    <submittedName>
        <fullName evidence="5">Acyl-CoA hydrolase</fullName>
    </submittedName>
</protein>
<name>A0A1W1ZYY4_9FIRM</name>
<keyword evidence="2" id="KW-0808">Transferase</keyword>
<dbReference type="Gene3D" id="3.40.1080.20">
    <property type="entry name" value="Acetyl-CoA hydrolase/transferase C-terminal domain"/>
    <property type="match status" value="1"/>
</dbReference>
<dbReference type="STRING" id="1122930.SAMN02745168_1342"/>
<dbReference type="Proteomes" id="UP000192790">
    <property type="component" value="Unassembled WGS sequence"/>
</dbReference>
<dbReference type="Pfam" id="PF13336">
    <property type="entry name" value="AcetylCoA_hyd_C"/>
    <property type="match status" value="1"/>
</dbReference>
<evidence type="ECO:0000313" key="5">
    <source>
        <dbReference type="EMBL" id="SMC53699.1"/>
    </source>
</evidence>
<feature type="domain" description="Acetyl-CoA hydrolase/transferase N-terminal" evidence="3">
    <location>
        <begin position="4"/>
        <end position="185"/>
    </location>
</feature>
<dbReference type="PANTHER" id="PTHR21432">
    <property type="entry name" value="ACETYL-COA HYDROLASE-RELATED"/>
    <property type="match status" value="1"/>
</dbReference>
<accession>A0A1W1ZYY4</accession>
<dbReference type="Gene3D" id="3.30.750.70">
    <property type="entry name" value="4-hydroxybutyrate coenzyme like domains"/>
    <property type="match status" value="1"/>
</dbReference>
<dbReference type="GO" id="GO:0016787">
    <property type="term" value="F:hydrolase activity"/>
    <property type="evidence" value="ECO:0007669"/>
    <property type="project" value="UniProtKB-KW"/>
</dbReference>
<dbReference type="GO" id="GO:0008775">
    <property type="term" value="F:acetate CoA-transferase activity"/>
    <property type="evidence" value="ECO:0007669"/>
    <property type="project" value="InterPro"/>
</dbReference>
<dbReference type="AlphaFoldDB" id="A0A1W1ZYY4"/>
<feature type="domain" description="Acetyl-CoA hydrolase/transferase C-terminal" evidence="4">
    <location>
        <begin position="273"/>
        <end position="425"/>
    </location>
</feature>
<reference evidence="5 6" key="1">
    <citation type="submission" date="2017-04" db="EMBL/GenBank/DDBJ databases">
        <authorList>
            <person name="Afonso C.L."/>
            <person name="Miller P.J."/>
            <person name="Scott M.A."/>
            <person name="Spackman E."/>
            <person name="Goraichik I."/>
            <person name="Dimitrov K.M."/>
            <person name="Suarez D.L."/>
            <person name="Swayne D.E."/>
        </authorList>
    </citation>
    <scope>NUCLEOTIDE SEQUENCE [LARGE SCALE GENOMIC DNA]</scope>
    <source>
        <strain evidence="5 6">DSM 12816</strain>
    </source>
</reference>
<dbReference type="EMBL" id="FWXW01000003">
    <property type="protein sequence ID" value="SMC53699.1"/>
    <property type="molecule type" value="Genomic_DNA"/>
</dbReference>
<organism evidence="5 6">
    <name type="scientific">Papillibacter cinnamivorans DSM 12816</name>
    <dbReference type="NCBI Taxonomy" id="1122930"/>
    <lineage>
        <taxon>Bacteria</taxon>
        <taxon>Bacillati</taxon>
        <taxon>Bacillota</taxon>
        <taxon>Clostridia</taxon>
        <taxon>Eubacteriales</taxon>
        <taxon>Oscillospiraceae</taxon>
        <taxon>Papillibacter</taxon>
    </lineage>
</organism>
<evidence type="ECO:0000259" key="4">
    <source>
        <dbReference type="Pfam" id="PF13336"/>
    </source>
</evidence>
<dbReference type="OrthoDB" id="9801795at2"/>
<evidence type="ECO:0000256" key="2">
    <source>
        <dbReference type="ARBA" id="ARBA00022679"/>
    </source>
</evidence>
<comment type="similarity">
    <text evidence="1">Belongs to the acetyl-CoA hydrolase/transferase family.</text>
</comment>
<dbReference type="InterPro" id="IPR038460">
    <property type="entry name" value="AcetylCoA_hyd_C_sf"/>
</dbReference>
<keyword evidence="5" id="KW-0378">Hydrolase</keyword>
<dbReference type="Pfam" id="PF02550">
    <property type="entry name" value="AcetylCoA_hydro"/>
    <property type="match status" value="1"/>
</dbReference>
<evidence type="ECO:0000259" key="3">
    <source>
        <dbReference type="Pfam" id="PF02550"/>
    </source>
</evidence>
<evidence type="ECO:0000313" key="6">
    <source>
        <dbReference type="Proteomes" id="UP000192790"/>
    </source>
</evidence>
<sequence length="432" mass="46854">MANYQAEYRSKVVSVDEALSHIKSGYSISSAFAGNEPFTLLGNLHKLQGKVSGIKVFTSLNLAKYEFMNNPAYKDTFDVQSNFMMETNRQAHKAGLLTYMPGHLHDGTSRWISHNGMNVYVGAVSPMDKHGYFRMSLSMVHERILLEHADLVIVEVNPNMPIVFGDNELHVSDVDYVVEVNTPIPTLPKGAIGPKEKAIGEYVSTLVNDGDTIQLGIGAIPDAVGAAFMDKHDLGVHTEMITSVIADLVDAGVVTGKKKTLHPRKIVATFALGSKELYDVLDNNPAIMIMDGSYTNNSWVMAQNDNMVSINNGLAVDLTGQVCSESVGSLQYSGTGGQNDTAVGAIHSKNGRSIIALKSTAKNDTISTISAQLPLGSVVTLSRNNLDYVVTEYGIAPMKGRTVRERVNNLAAIAHPNFRAQLKADAEKLMLW</sequence>
<dbReference type="GO" id="GO:0006083">
    <property type="term" value="P:acetate metabolic process"/>
    <property type="evidence" value="ECO:0007669"/>
    <property type="project" value="InterPro"/>
</dbReference>
<dbReference type="InterPro" id="IPR046433">
    <property type="entry name" value="ActCoA_hydro"/>
</dbReference>
<dbReference type="Gene3D" id="3.40.1080.10">
    <property type="entry name" value="Glutaconate Coenzyme A-transferase"/>
    <property type="match status" value="1"/>
</dbReference>
<dbReference type="PANTHER" id="PTHR21432:SF20">
    <property type="entry name" value="ACETYL-COA HYDROLASE"/>
    <property type="match status" value="1"/>
</dbReference>
<dbReference type="InterPro" id="IPR026888">
    <property type="entry name" value="AcetylCoA_hyd_C"/>
</dbReference>
<gene>
    <name evidence="5" type="ORF">SAMN02745168_1342</name>
</gene>
<dbReference type="InterPro" id="IPR003702">
    <property type="entry name" value="ActCoA_hydro_N"/>
</dbReference>